<dbReference type="EMBL" id="CP133620">
    <property type="protein sequence ID" value="WMV46773.1"/>
    <property type="molecule type" value="Genomic_DNA"/>
</dbReference>
<accession>A0AAF0ZR52</accession>
<feature type="domain" description="Integrase catalytic" evidence="1">
    <location>
        <begin position="65"/>
        <end position="136"/>
    </location>
</feature>
<organism evidence="2 3">
    <name type="scientific">Solanum verrucosum</name>
    <dbReference type="NCBI Taxonomy" id="315347"/>
    <lineage>
        <taxon>Eukaryota</taxon>
        <taxon>Viridiplantae</taxon>
        <taxon>Streptophyta</taxon>
        <taxon>Embryophyta</taxon>
        <taxon>Tracheophyta</taxon>
        <taxon>Spermatophyta</taxon>
        <taxon>Magnoliopsida</taxon>
        <taxon>eudicotyledons</taxon>
        <taxon>Gunneridae</taxon>
        <taxon>Pentapetalae</taxon>
        <taxon>asterids</taxon>
        <taxon>lamiids</taxon>
        <taxon>Solanales</taxon>
        <taxon>Solanaceae</taxon>
        <taxon>Solanoideae</taxon>
        <taxon>Solaneae</taxon>
        <taxon>Solanum</taxon>
    </lineage>
</organism>
<reference evidence="2" key="1">
    <citation type="submission" date="2023-08" db="EMBL/GenBank/DDBJ databases">
        <title>A de novo genome assembly of Solanum verrucosum Schlechtendal, a Mexican diploid species geographically isolated from the other diploid A-genome species in potato relatives.</title>
        <authorList>
            <person name="Hosaka K."/>
        </authorList>
    </citation>
    <scope>NUCLEOTIDE SEQUENCE</scope>
    <source>
        <tissue evidence="2">Young leaves</tissue>
    </source>
</reference>
<dbReference type="InterPro" id="IPR012337">
    <property type="entry name" value="RNaseH-like_sf"/>
</dbReference>
<protein>
    <recommendedName>
        <fullName evidence="1">Integrase catalytic domain-containing protein</fullName>
    </recommendedName>
</protein>
<sequence>MDMLRIMLKILKDHELYGKFNEYEFCLRLVAFLVHILSGEGIQVDPILSGEGIQVDPEKTEAKGLGTQVKLRTTFNPQTDGQAKRTIQTLEDMLRACMIDFKVNWDDHLSLIELGYNNNYHYSIGMTPFETLYGWRCTSTISWFEVGEVSLIGPELVHEDPKKVRFIRERLKMA</sequence>
<dbReference type="InterPro" id="IPR036397">
    <property type="entry name" value="RNaseH_sf"/>
</dbReference>
<dbReference type="InterPro" id="IPR001584">
    <property type="entry name" value="Integrase_cat-core"/>
</dbReference>
<proteinExistence type="predicted"/>
<evidence type="ECO:0000313" key="3">
    <source>
        <dbReference type="Proteomes" id="UP001234989"/>
    </source>
</evidence>
<gene>
    <name evidence="2" type="ORF">MTR67_040158</name>
</gene>
<dbReference type="PANTHER" id="PTHR45835">
    <property type="entry name" value="YALI0A06105P"/>
    <property type="match status" value="1"/>
</dbReference>
<keyword evidence="3" id="KW-1185">Reference proteome</keyword>
<evidence type="ECO:0000313" key="2">
    <source>
        <dbReference type="EMBL" id="WMV46773.1"/>
    </source>
</evidence>
<dbReference type="PROSITE" id="PS50994">
    <property type="entry name" value="INTEGRASE"/>
    <property type="match status" value="1"/>
</dbReference>
<name>A0AAF0ZR52_SOLVR</name>
<evidence type="ECO:0000259" key="1">
    <source>
        <dbReference type="PROSITE" id="PS50994"/>
    </source>
</evidence>
<dbReference type="GO" id="GO:0015074">
    <property type="term" value="P:DNA integration"/>
    <property type="evidence" value="ECO:0007669"/>
    <property type="project" value="InterPro"/>
</dbReference>
<dbReference type="PANTHER" id="PTHR45835:SF91">
    <property type="entry name" value="RETROTRANSPOSON, TY3-GYPSY SUBCLASS-LIKE PROTEIN"/>
    <property type="match status" value="1"/>
</dbReference>
<dbReference type="AlphaFoldDB" id="A0AAF0ZR52"/>
<dbReference type="Proteomes" id="UP001234989">
    <property type="component" value="Chromosome 9"/>
</dbReference>
<dbReference type="Gene3D" id="3.30.420.10">
    <property type="entry name" value="Ribonuclease H-like superfamily/Ribonuclease H"/>
    <property type="match status" value="1"/>
</dbReference>
<dbReference type="GO" id="GO:0003676">
    <property type="term" value="F:nucleic acid binding"/>
    <property type="evidence" value="ECO:0007669"/>
    <property type="project" value="InterPro"/>
</dbReference>
<dbReference type="SUPFAM" id="SSF53098">
    <property type="entry name" value="Ribonuclease H-like"/>
    <property type="match status" value="1"/>
</dbReference>